<proteinExistence type="predicted"/>
<evidence type="ECO:0000256" key="4">
    <source>
        <dbReference type="PROSITE-ProRule" id="PRU00335"/>
    </source>
</evidence>
<evidence type="ECO:0000256" key="3">
    <source>
        <dbReference type="ARBA" id="ARBA00023163"/>
    </source>
</evidence>
<dbReference type="InterPro" id="IPR001647">
    <property type="entry name" value="HTH_TetR"/>
</dbReference>
<accession>A0A401YWN4</accession>
<dbReference type="PROSITE" id="PS50977">
    <property type="entry name" value="HTH_TETR_2"/>
    <property type="match status" value="1"/>
</dbReference>
<comment type="caution">
    <text evidence="6">The sequence shown here is derived from an EMBL/GenBank/DDBJ whole genome shotgun (WGS) entry which is preliminary data.</text>
</comment>
<evidence type="ECO:0000313" key="6">
    <source>
        <dbReference type="EMBL" id="GCD99014.1"/>
    </source>
</evidence>
<protein>
    <submittedName>
        <fullName evidence="6">HTH-type transcriptional repressor KstR2</fullName>
    </submittedName>
</protein>
<keyword evidence="7" id="KW-1185">Reference proteome</keyword>
<dbReference type="Pfam" id="PF17932">
    <property type="entry name" value="TetR_C_24"/>
    <property type="match status" value="1"/>
</dbReference>
<dbReference type="SUPFAM" id="SSF46689">
    <property type="entry name" value="Homeodomain-like"/>
    <property type="match status" value="2"/>
</dbReference>
<dbReference type="GO" id="GO:0000976">
    <property type="term" value="F:transcription cis-regulatory region binding"/>
    <property type="evidence" value="ECO:0007669"/>
    <property type="project" value="TreeGrafter"/>
</dbReference>
<keyword evidence="1" id="KW-0805">Transcription regulation</keyword>
<dbReference type="InterPro" id="IPR036271">
    <property type="entry name" value="Tet_transcr_reg_TetR-rel_C_sf"/>
</dbReference>
<dbReference type="InterPro" id="IPR050109">
    <property type="entry name" value="HTH-type_TetR-like_transc_reg"/>
</dbReference>
<evidence type="ECO:0000313" key="7">
    <source>
        <dbReference type="Proteomes" id="UP000286931"/>
    </source>
</evidence>
<dbReference type="AlphaFoldDB" id="A0A401YWN4"/>
<reference evidence="6 7" key="1">
    <citation type="submission" date="2018-12" db="EMBL/GenBank/DDBJ databases">
        <title>Draft genome sequence of Embleya hyalina NBRC 13850T.</title>
        <authorList>
            <person name="Komaki H."/>
            <person name="Hosoyama A."/>
            <person name="Kimura A."/>
            <person name="Ichikawa N."/>
            <person name="Tamura T."/>
        </authorList>
    </citation>
    <scope>NUCLEOTIDE SEQUENCE [LARGE SCALE GENOMIC DNA]</scope>
    <source>
        <strain evidence="6 7">NBRC 13850</strain>
    </source>
</reference>
<dbReference type="Gene3D" id="1.10.357.10">
    <property type="entry name" value="Tetracycline Repressor, domain 2"/>
    <property type="match status" value="2"/>
</dbReference>
<feature type="DNA-binding region" description="H-T-H motif" evidence="4">
    <location>
        <begin position="226"/>
        <end position="245"/>
    </location>
</feature>
<keyword evidence="2 4" id="KW-0238">DNA-binding</keyword>
<evidence type="ECO:0000256" key="2">
    <source>
        <dbReference type="ARBA" id="ARBA00023125"/>
    </source>
</evidence>
<sequence length="387" mass="42239">MLSGSLYHHFPSKEAMLLEVLDSFFADIMSRQRATVERGGAPVDTLRGLLRDSLEVIGNSPDAAIVVVGESRRLSGSDGFVWLSERTVEASALWGRVLRRGVEEGSLRRDLHPVLLSLMLQSAVWGMAQWYRPSGRYDPDAAAGRLVDLFVRGIVRPGRYASQHICTLLGPARHTMPTLRRTGAADDVRVEAERRMARAPRRTDARTRIRIASNLLFEQDGYAGTTVRRIADLAGVPVGSLAHHIGSKEQLLGELLGEFLGDLRSAFDKDAADRPEPVQRLAGLIGHTVEAHACHGVSTVLAINEVRGDELPASRLSAQRAKVSDTWTRALVAGIRSGDFHPDLDPVFTQRVLRTAISTGSRIYRGMGVRDAVGLYREVALAGMAAS</sequence>
<name>A0A401YWN4_9ACTN</name>
<dbReference type="InterPro" id="IPR041490">
    <property type="entry name" value="KstR2_TetR_C"/>
</dbReference>
<keyword evidence="3" id="KW-0804">Transcription</keyword>
<dbReference type="GO" id="GO:0003700">
    <property type="term" value="F:DNA-binding transcription factor activity"/>
    <property type="evidence" value="ECO:0007669"/>
    <property type="project" value="TreeGrafter"/>
</dbReference>
<dbReference type="EMBL" id="BIFH01000030">
    <property type="protein sequence ID" value="GCD99014.1"/>
    <property type="molecule type" value="Genomic_DNA"/>
</dbReference>
<dbReference type="Gene3D" id="1.10.10.60">
    <property type="entry name" value="Homeodomain-like"/>
    <property type="match status" value="1"/>
</dbReference>
<dbReference type="InterPro" id="IPR009057">
    <property type="entry name" value="Homeodomain-like_sf"/>
</dbReference>
<evidence type="ECO:0000256" key="1">
    <source>
        <dbReference type="ARBA" id="ARBA00023015"/>
    </source>
</evidence>
<gene>
    <name evidence="6" type="primary">kstR2_1</name>
    <name evidence="6" type="ORF">EHYA_06726</name>
</gene>
<feature type="domain" description="HTH tetR-type" evidence="5">
    <location>
        <begin position="203"/>
        <end position="263"/>
    </location>
</feature>
<dbReference type="Pfam" id="PF00440">
    <property type="entry name" value="TetR_N"/>
    <property type="match status" value="1"/>
</dbReference>
<dbReference type="PANTHER" id="PTHR30055">
    <property type="entry name" value="HTH-TYPE TRANSCRIPTIONAL REGULATOR RUTR"/>
    <property type="match status" value="1"/>
</dbReference>
<dbReference type="PANTHER" id="PTHR30055:SF234">
    <property type="entry name" value="HTH-TYPE TRANSCRIPTIONAL REGULATOR BETI"/>
    <property type="match status" value="1"/>
</dbReference>
<organism evidence="6 7">
    <name type="scientific">Embleya hyalina</name>
    <dbReference type="NCBI Taxonomy" id="516124"/>
    <lineage>
        <taxon>Bacteria</taxon>
        <taxon>Bacillati</taxon>
        <taxon>Actinomycetota</taxon>
        <taxon>Actinomycetes</taxon>
        <taxon>Kitasatosporales</taxon>
        <taxon>Streptomycetaceae</taxon>
        <taxon>Embleya</taxon>
    </lineage>
</organism>
<dbReference type="SUPFAM" id="SSF48498">
    <property type="entry name" value="Tetracyclin repressor-like, C-terminal domain"/>
    <property type="match status" value="2"/>
</dbReference>
<dbReference type="Proteomes" id="UP000286931">
    <property type="component" value="Unassembled WGS sequence"/>
</dbReference>
<evidence type="ECO:0000259" key="5">
    <source>
        <dbReference type="PROSITE" id="PS50977"/>
    </source>
</evidence>